<comment type="similarity">
    <text evidence="1">Belongs to the GSP E family.</text>
</comment>
<keyword evidence="6" id="KW-1185">Reference proteome</keyword>
<evidence type="ECO:0000259" key="4">
    <source>
        <dbReference type="PROSITE" id="PS00662"/>
    </source>
</evidence>
<dbReference type="CDD" id="cd01129">
    <property type="entry name" value="PulE-GspE-like"/>
    <property type="match status" value="1"/>
</dbReference>
<feature type="domain" description="Bacterial type II secretion system protein E" evidence="4">
    <location>
        <begin position="400"/>
        <end position="414"/>
    </location>
</feature>
<dbReference type="Pfam" id="PF00437">
    <property type="entry name" value="T2SSE"/>
    <property type="match status" value="1"/>
</dbReference>
<dbReference type="PANTHER" id="PTHR30258:SF1">
    <property type="entry name" value="PROTEIN TRANSPORT PROTEIN HOFB HOMOLOG"/>
    <property type="match status" value="1"/>
</dbReference>
<name>A0A5B8UBA9_9ACTN</name>
<dbReference type="Gene3D" id="3.30.450.90">
    <property type="match status" value="1"/>
</dbReference>
<dbReference type="EMBL" id="CP042430">
    <property type="protein sequence ID" value="QEC49932.1"/>
    <property type="molecule type" value="Genomic_DNA"/>
</dbReference>
<dbReference type="Pfam" id="PF05157">
    <property type="entry name" value="MshEN"/>
    <property type="match status" value="1"/>
</dbReference>
<protein>
    <submittedName>
        <fullName evidence="5">Type II secretion system protein GspE</fullName>
    </submittedName>
</protein>
<dbReference type="Gene3D" id="3.30.300.160">
    <property type="entry name" value="Type II secretion system, protein E, N-terminal domain"/>
    <property type="match status" value="1"/>
</dbReference>
<evidence type="ECO:0000256" key="2">
    <source>
        <dbReference type="ARBA" id="ARBA00022741"/>
    </source>
</evidence>
<dbReference type="GO" id="GO:0005524">
    <property type="term" value="F:ATP binding"/>
    <property type="evidence" value="ECO:0007669"/>
    <property type="project" value="UniProtKB-KW"/>
</dbReference>
<accession>A0A5B8UBA9</accession>
<evidence type="ECO:0000313" key="6">
    <source>
        <dbReference type="Proteomes" id="UP000321805"/>
    </source>
</evidence>
<evidence type="ECO:0000256" key="3">
    <source>
        <dbReference type="ARBA" id="ARBA00022840"/>
    </source>
</evidence>
<dbReference type="InterPro" id="IPR007831">
    <property type="entry name" value="T2SS_GspE_N"/>
</dbReference>
<dbReference type="PROSITE" id="PS00662">
    <property type="entry name" value="T2SP_E"/>
    <property type="match status" value="1"/>
</dbReference>
<dbReference type="GO" id="GO:0016887">
    <property type="term" value="F:ATP hydrolysis activity"/>
    <property type="evidence" value="ECO:0007669"/>
    <property type="project" value="TreeGrafter"/>
</dbReference>
<reference evidence="5 6" key="1">
    <citation type="journal article" date="2018" name="J. Microbiol.">
        <title>Baekduia soli gen. nov., sp. nov., a novel bacterium isolated from the soil of Baekdu Mountain and proposal of a novel family name, Baekduiaceae fam. nov.</title>
        <authorList>
            <person name="An D.S."/>
            <person name="Siddiqi M.Z."/>
            <person name="Kim K.H."/>
            <person name="Yu H.S."/>
            <person name="Im W.T."/>
        </authorList>
    </citation>
    <scope>NUCLEOTIDE SEQUENCE [LARGE SCALE GENOMIC DNA]</scope>
    <source>
        <strain evidence="5 6">BR7-21</strain>
    </source>
</reference>
<dbReference type="InterPro" id="IPR001482">
    <property type="entry name" value="T2SS/T4SS_dom"/>
</dbReference>
<proteinExistence type="inferred from homology"/>
<dbReference type="PANTHER" id="PTHR30258">
    <property type="entry name" value="TYPE II SECRETION SYSTEM PROTEIN GSPE-RELATED"/>
    <property type="match status" value="1"/>
</dbReference>
<evidence type="ECO:0000256" key="1">
    <source>
        <dbReference type="ARBA" id="ARBA00006611"/>
    </source>
</evidence>
<organism evidence="5 6">
    <name type="scientific">Baekduia soli</name>
    <dbReference type="NCBI Taxonomy" id="496014"/>
    <lineage>
        <taxon>Bacteria</taxon>
        <taxon>Bacillati</taxon>
        <taxon>Actinomycetota</taxon>
        <taxon>Thermoleophilia</taxon>
        <taxon>Solirubrobacterales</taxon>
        <taxon>Baekduiaceae</taxon>
        <taxon>Baekduia</taxon>
    </lineage>
</organism>
<dbReference type="KEGG" id="bsol:FSW04_21770"/>
<sequence length="582" mass="62367">MSVDSMPVPELPGLIAPRSRGRSTRLIGQVVVELGFATEEAVAKAVKHARETGKMTGRVLIEDGVLTAQQLARVLAERFGIVRADLSKFEVDMEVARLVDPGFVRRYDAIPIGKDDEGQLLLAMADASNLLAIDDVTMITGMAVRPVIAAYDDIHRLGQKIGLDLEDLGSDDGGDSGVDLAAVPVADVTDLGAATDDAPIIKLVNSVLKRAIRRGASDIHFDPSSEDMKVVLRVDGMLDAAVTVPRRMMTGVVSRMKVMANLDIAERRTPQDGRVSLLIDGHEIDLRVVTLPTVHGEAIVARILDTSSAPVGLEQIGMLERDRLAVETAMARPHGGVLVTGPTGSGKSTTLYSCLAHVNNGTRTIVTVEDPVEYRMDGVKQMAINAKAKMTFASGLKAIMRADPDIIMVGEIRDGETAHIAVEAALTGHLVLSTLHTRDAPNAVSRLLDMGVEPFLLASAVDCVVAQRLARKLCECKTPALVTAEVMRGNGFHVAGETDIEVARPNGCERCNRTGYRGRLGIFEILTMDAEIRALVLRRASADEIADLAVSKGMKRLREDGLDKILLGQTSPEEVLRVTAAG</sequence>
<dbReference type="AlphaFoldDB" id="A0A5B8UBA9"/>
<keyword evidence="3" id="KW-0067">ATP-binding</keyword>
<dbReference type="InterPro" id="IPR037257">
    <property type="entry name" value="T2SS_E_N_sf"/>
</dbReference>
<keyword evidence="2" id="KW-0547">Nucleotide-binding</keyword>
<evidence type="ECO:0000313" key="5">
    <source>
        <dbReference type="EMBL" id="QEC49932.1"/>
    </source>
</evidence>
<dbReference type="SUPFAM" id="SSF160246">
    <property type="entry name" value="EspE N-terminal domain-like"/>
    <property type="match status" value="1"/>
</dbReference>
<dbReference type="OrthoDB" id="9805147at2"/>
<gene>
    <name evidence="5" type="ORF">FSW04_21770</name>
</gene>
<dbReference type="Gene3D" id="3.40.50.300">
    <property type="entry name" value="P-loop containing nucleotide triphosphate hydrolases"/>
    <property type="match status" value="1"/>
</dbReference>
<dbReference type="FunFam" id="3.40.50.300:FF:000398">
    <property type="entry name" value="Type IV pilus assembly ATPase PilB"/>
    <property type="match status" value="1"/>
</dbReference>
<dbReference type="InterPro" id="IPR027417">
    <property type="entry name" value="P-loop_NTPase"/>
</dbReference>
<dbReference type="SUPFAM" id="SSF52540">
    <property type="entry name" value="P-loop containing nucleoside triphosphate hydrolases"/>
    <property type="match status" value="1"/>
</dbReference>
<dbReference type="GO" id="GO:0005886">
    <property type="term" value="C:plasma membrane"/>
    <property type="evidence" value="ECO:0007669"/>
    <property type="project" value="TreeGrafter"/>
</dbReference>
<dbReference type="Proteomes" id="UP000321805">
    <property type="component" value="Chromosome"/>
</dbReference>